<reference evidence="4 5" key="1">
    <citation type="journal article" date="2012" name="PLoS ONE">
        <title>Genome sequence and transcriptome analysis of the radioresistant bacterium Deinococcus gobiensis: insights into the extreme environmental adaptations.</title>
        <authorList>
            <person name="Yuan M."/>
            <person name="Chen M."/>
            <person name="Zhang W."/>
            <person name="Lu W."/>
            <person name="Wang J."/>
            <person name="Yang M."/>
            <person name="Zhao P."/>
            <person name="Tang R."/>
            <person name="Li X."/>
            <person name="Hao Y."/>
            <person name="Zhou Z."/>
            <person name="Zhan Y."/>
            <person name="Yu H."/>
            <person name="Teng C."/>
            <person name="Yan Y."/>
            <person name="Ping S."/>
            <person name="Wang Y."/>
            <person name="Lin M."/>
        </authorList>
    </citation>
    <scope>NUCLEOTIDE SEQUENCE [LARGE SCALE GENOMIC DNA]</scope>
    <source>
        <strain evidence="4 5">I-0</strain>
    </source>
</reference>
<dbReference type="Gene3D" id="3.90.180.10">
    <property type="entry name" value="Medium-chain alcohol dehydrogenases, catalytic domain"/>
    <property type="match status" value="1"/>
</dbReference>
<dbReference type="InterPro" id="IPR005845">
    <property type="entry name" value="A-D-PHexomutase_a/b/a-II"/>
</dbReference>
<evidence type="ECO:0000259" key="3">
    <source>
        <dbReference type="SMART" id="SM00829"/>
    </source>
</evidence>
<evidence type="ECO:0000313" key="4">
    <source>
        <dbReference type="EMBL" id="AFD25969.1"/>
    </source>
</evidence>
<dbReference type="eggNOG" id="COG1109">
    <property type="taxonomic scope" value="Bacteria"/>
</dbReference>
<dbReference type="InterPro" id="IPR036291">
    <property type="entry name" value="NAD(P)-bd_dom_sf"/>
</dbReference>
<dbReference type="PATRIC" id="fig|745776.4.peg.2095"/>
<proteinExistence type="predicted"/>
<dbReference type="Proteomes" id="UP000007575">
    <property type="component" value="Chromosome"/>
</dbReference>
<dbReference type="InterPro" id="IPR016055">
    <property type="entry name" value="A-D-PHexomutase_a/b/a-I/II/III"/>
</dbReference>
<accession>H8GY41</accession>
<keyword evidence="1" id="KW-0521">NADP</keyword>
<dbReference type="GO" id="GO:0016491">
    <property type="term" value="F:oxidoreductase activity"/>
    <property type="evidence" value="ECO:0007669"/>
    <property type="project" value="InterPro"/>
</dbReference>
<feature type="domain" description="Enoyl reductase (ER)" evidence="3">
    <location>
        <begin position="305"/>
        <end position="619"/>
    </location>
</feature>
<name>H8GY41_DEIGI</name>
<dbReference type="GO" id="GO:0016868">
    <property type="term" value="F:intramolecular phosphotransferase activity"/>
    <property type="evidence" value="ECO:0007669"/>
    <property type="project" value="InterPro"/>
</dbReference>
<dbReference type="Pfam" id="PF13602">
    <property type="entry name" value="ADH_zinc_N_2"/>
    <property type="match status" value="1"/>
</dbReference>
<evidence type="ECO:0000313" key="5">
    <source>
        <dbReference type="Proteomes" id="UP000007575"/>
    </source>
</evidence>
<protein>
    <submittedName>
        <fullName evidence="4">Oxidoreductase, zinc-binding dehydrogenase family</fullName>
    </submittedName>
</protein>
<dbReference type="KEGG" id="dgo:DGo_CA2042"/>
<evidence type="ECO:0000256" key="2">
    <source>
        <dbReference type="SAM" id="MobiDB-lite"/>
    </source>
</evidence>
<dbReference type="AlphaFoldDB" id="H8GY41"/>
<feature type="compositionally biased region" description="Basic and acidic residues" evidence="2">
    <location>
        <begin position="136"/>
        <end position="151"/>
    </location>
</feature>
<feature type="region of interest" description="Disordered" evidence="2">
    <location>
        <begin position="105"/>
        <end position="290"/>
    </location>
</feature>
<dbReference type="SUPFAM" id="SSF51735">
    <property type="entry name" value="NAD(P)-binding Rossmann-fold domains"/>
    <property type="match status" value="1"/>
</dbReference>
<keyword evidence="5" id="KW-1185">Reference proteome</keyword>
<dbReference type="STRING" id="745776.DGo_CA2042"/>
<dbReference type="PANTHER" id="PTHR44154">
    <property type="entry name" value="QUINONE OXIDOREDUCTASE"/>
    <property type="match status" value="1"/>
</dbReference>
<dbReference type="InterPro" id="IPR020843">
    <property type="entry name" value="ER"/>
</dbReference>
<feature type="compositionally biased region" description="Basic and acidic residues" evidence="2">
    <location>
        <begin position="186"/>
        <end position="196"/>
    </location>
</feature>
<dbReference type="InterPro" id="IPR051603">
    <property type="entry name" value="Zinc-ADH_QOR/CCCR"/>
</dbReference>
<dbReference type="CDD" id="cd08253">
    <property type="entry name" value="zeta_crystallin"/>
    <property type="match status" value="1"/>
</dbReference>
<organism evidence="4 5">
    <name type="scientific">Deinococcus gobiensis (strain DSM 21396 / JCM 16679 / CGMCC 1.7299 / I-0)</name>
    <dbReference type="NCBI Taxonomy" id="745776"/>
    <lineage>
        <taxon>Bacteria</taxon>
        <taxon>Thermotogati</taxon>
        <taxon>Deinococcota</taxon>
        <taxon>Deinococci</taxon>
        <taxon>Deinococcales</taxon>
        <taxon>Deinococcaceae</taxon>
        <taxon>Deinococcus</taxon>
    </lineage>
</organism>
<dbReference type="HOGENOM" id="CLU_439240_0_0_0"/>
<dbReference type="Gene3D" id="3.40.50.720">
    <property type="entry name" value="NAD(P)-binding Rossmann-like Domain"/>
    <property type="match status" value="1"/>
</dbReference>
<dbReference type="InterPro" id="IPR013154">
    <property type="entry name" value="ADH-like_N"/>
</dbReference>
<dbReference type="eggNOG" id="COG0604">
    <property type="taxonomic scope" value="Bacteria"/>
</dbReference>
<feature type="compositionally biased region" description="Basic and acidic residues" evidence="2">
    <location>
        <begin position="231"/>
        <end position="256"/>
    </location>
</feature>
<evidence type="ECO:0000256" key="1">
    <source>
        <dbReference type="ARBA" id="ARBA00022857"/>
    </source>
</evidence>
<dbReference type="SUPFAM" id="SSF53738">
    <property type="entry name" value="Phosphoglucomutase, first 3 domains"/>
    <property type="match status" value="1"/>
</dbReference>
<dbReference type="PANTHER" id="PTHR44154:SF1">
    <property type="entry name" value="QUINONE OXIDOREDUCTASE"/>
    <property type="match status" value="1"/>
</dbReference>
<feature type="compositionally biased region" description="Basic residues" evidence="2">
    <location>
        <begin position="123"/>
        <end position="132"/>
    </location>
</feature>
<dbReference type="InterPro" id="IPR011032">
    <property type="entry name" value="GroES-like_sf"/>
</dbReference>
<gene>
    <name evidence="4" type="ordered locus">DGo_CA2042</name>
</gene>
<dbReference type="SMART" id="SM00829">
    <property type="entry name" value="PKS_ER"/>
    <property type="match status" value="1"/>
</dbReference>
<sequence length="622" mass="65910">MRIALDCANGAAYRVAPKVFQAAGADVFAVYTTPDGRNINRGCGSTHMDHLRRLVMEGDYDLGVAFDGDADRALFVDSRGREVQGDHMLLLNARARGERAVVTTIHGEHGPGGEAARGGHSAGAHRRGRPLRARAPAREGPEPGRRAERTRAVPGRGPDRRRRADRAADAGQPAQTGDHPGRGPRRPRDVSADAGERAGAGQEGDRPRPRGGARGRGGRGAAAGPGPGEPAPERHREPHPGDGRGPGRDRDPPDRRRPGRRRPGPRSGRRLRRRSASPLPSTHHSPPARAQTLPMQAAWYSRNGAAHDVLEVGERPAPTAGPGEVLVRVHASGVNPSDTKSRARTPLGADWVIPQQDGAGIVEAVGEGVDPGRVGERVWIYEARIGRPNGCAAQFVAVPAENAVPLPDHVSFDEGACLGVPALTAHRCVFADGPVTGQTVLVTGGAGAVGIHAIQFAKWGGARVIATVSREEQAEVARAAGADEIVFRKDEDVAARIGEITGAGDGRGVDRVVDVAFGANLDTTLKVIRPNGVVASYASDEVPEPRLPFWPLLGLDVTVRFVLVYRMTRQAHEDAVRDTLTGLREGWLKTVVAARYPLDEIAAAHEALESGRTVGKVVVQIP</sequence>
<feature type="compositionally biased region" description="Basic residues" evidence="2">
    <location>
        <begin position="257"/>
        <end position="275"/>
    </location>
</feature>
<dbReference type="Pfam" id="PF02879">
    <property type="entry name" value="PGM_PMM_II"/>
    <property type="match status" value="1"/>
</dbReference>
<dbReference type="SUPFAM" id="SSF50129">
    <property type="entry name" value="GroES-like"/>
    <property type="match status" value="1"/>
</dbReference>
<dbReference type="GO" id="GO:0005975">
    <property type="term" value="P:carbohydrate metabolic process"/>
    <property type="evidence" value="ECO:0007669"/>
    <property type="project" value="InterPro"/>
</dbReference>
<dbReference type="Pfam" id="PF08240">
    <property type="entry name" value="ADH_N"/>
    <property type="match status" value="1"/>
</dbReference>
<dbReference type="Gene3D" id="3.40.120.10">
    <property type="entry name" value="Alpha-D-Glucose-1,6-Bisphosphate, subunit A, domain 3"/>
    <property type="match status" value="2"/>
</dbReference>
<dbReference type="EMBL" id="CP002191">
    <property type="protein sequence ID" value="AFD25969.1"/>
    <property type="molecule type" value="Genomic_DNA"/>
</dbReference>
<dbReference type="FunFam" id="3.40.120.10:FF:000003">
    <property type="entry name" value="Phosphoglucosamine mutase"/>
    <property type="match status" value="1"/>
</dbReference>